<dbReference type="EMBL" id="BSDI01000049">
    <property type="protein sequence ID" value="GLI01762.1"/>
    <property type="molecule type" value="Genomic_DNA"/>
</dbReference>
<evidence type="ECO:0000313" key="3">
    <source>
        <dbReference type="Proteomes" id="UP001144280"/>
    </source>
</evidence>
<dbReference type="InterPro" id="IPR004942">
    <property type="entry name" value="Roadblock/LAMTOR2_dom"/>
</dbReference>
<organism evidence="2 3">
    <name type="scientific">Phytohabitans aurantiacus</name>
    <dbReference type="NCBI Taxonomy" id="3016789"/>
    <lineage>
        <taxon>Bacteria</taxon>
        <taxon>Bacillati</taxon>
        <taxon>Actinomycetota</taxon>
        <taxon>Actinomycetes</taxon>
        <taxon>Micromonosporales</taxon>
        <taxon>Micromonosporaceae</taxon>
    </lineage>
</organism>
<dbReference type="SMART" id="SM00960">
    <property type="entry name" value="Robl_LC7"/>
    <property type="match status" value="1"/>
</dbReference>
<protein>
    <recommendedName>
        <fullName evidence="1">Roadblock/LAMTOR2 domain-containing protein</fullName>
    </recommendedName>
</protein>
<dbReference type="Proteomes" id="UP001144280">
    <property type="component" value="Unassembled WGS sequence"/>
</dbReference>
<proteinExistence type="predicted"/>
<name>A0ABQ5R6F0_9ACTN</name>
<dbReference type="Gene3D" id="3.30.450.30">
    <property type="entry name" value="Dynein light chain 2a, cytoplasmic"/>
    <property type="match status" value="1"/>
</dbReference>
<gene>
    <name evidence="2" type="ORF">Pa4123_70380</name>
</gene>
<dbReference type="RefSeq" id="WP_281903045.1">
    <property type="nucleotide sequence ID" value="NZ_BSDI01000049.1"/>
</dbReference>
<sequence length="136" mass="14161">MNDKADKTFTAAYAEMESLRQTVSGVVGSVVAGVDGLLIIHDLGSGPEPHDLAALAAATSGLGRQTGLALRQGAFRESTIRSHKGYFSVYTIGEAALLAVLGNDGLNVARLHIEARAVAGRLAPLLDIHIASQSRL</sequence>
<comment type="caution">
    <text evidence="2">The sequence shown here is derived from an EMBL/GenBank/DDBJ whole genome shotgun (WGS) entry which is preliminary data.</text>
</comment>
<feature type="domain" description="Roadblock/LAMTOR2" evidence="1">
    <location>
        <begin position="13"/>
        <end position="102"/>
    </location>
</feature>
<evidence type="ECO:0000313" key="2">
    <source>
        <dbReference type="EMBL" id="GLI01762.1"/>
    </source>
</evidence>
<reference evidence="2" key="1">
    <citation type="submission" date="2022-12" db="EMBL/GenBank/DDBJ databases">
        <title>New Phytohabitans aurantiacus sp. RD004123 nov., an actinomycete isolated from soil.</title>
        <authorList>
            <person name="Triningsih D.W."/>
            <person name="Harunari E."/>
            <person name="Igarashi Y."/>
        </authorList>
    </citation>
    <scope>NUCLEOTIDE SEQUENCE</scope>
    <source>
        <strain evidence="2">RD004123</strain>
    </source>
</reference>
<dbReference type="Pfam" id="PF03259">
    <property type="entry name" value="Robl_LC7"/>
    <property type="match status" value="1"/>
</dbReference>
<evidence type="ECO:0000259" key="1">
    <source>
        <dbReference type="SMART" id="SM00960"/>
    </source>
</evidence>
<dbReference type="SUPFAM" id="SSF103196">
    <property type="entry name" value="Roadblock/LC7 domain"/>
    <property type="match status" value="1"/>
</dbReference>
<accession>A0ABQ5R6F0</accession>
<keyword evidence="3" id="KW-1185">Reference proteome</keyword>